<evidence type="ECO:0000313" key="2">
    <source>
        <dbReference type="EMBL" id="KAF4451711.1"/>
    </source>
</evidence>
<feature type="compositionally biased region" description="Polar residues" evidence="1">
    <location>
        <begin position="1"/>
        <end position="24"/>
    </location>
</feature>
<proteinExistence type="predicted"/>
<dbReference type="EMBL" id="JAADJG010000212">
    <property type="protein sequence ID" value="KAF4451711.1"/>
    <property type="molecule type" value="Genomic_DNA"/>
</dbReference>
<comment type="caution">
    <text evidence="2">The sequence shown here is derived from an EMBL/GenBank/DDBJ whole genome shotgun (WGS) entry which is preliminary data.</text>
</comment>
<sequence length="264" mass="29262">MSPRGNSTVTPQPSTPSNQATPTPAASLRGSKAQRIQPRRGVRGRRRGTTNANTRSNLATSHRRSGGENSVDQWSIHRSRIQTADAERRAELRRKLLSSMQDLRNSISDPTTLMQSYPAPEPWISRVEWGESLAFDHLGHAGLEDRMRAMCVEPSDQQRLAPYNPFPPCLWTLPSLDRMGLVPPRGQMNGFDGNRLATGAQEAGQRFVHLGMRSKRQKTYNSGDSLVVTDPTTDPPLTGLTMGERTGSRIFQWVWSVMGTDSAV</sequence>
<reference evidence="2" key="1">
    <citation type="submission" date="2020-01" db="EMBL/GenBank/DDBJ databases">
        <title>Identification and distribution of gene clusters putatively required for synthesis of sphingolipid metabolism inhibitors in phylogenetically diverse species of the filamentous fungus Fusarium.</title>
        <authorList>
            <person name="Kim H.-S."/>
            <person name="Busman M."/>
            <person name="Brown D.W."/>
            <person name="Divon H."/>
            <person name="Uhlig S."/>
            <person name="Proctor R.H."/>
        </authorList>
    </citation>
    <scope>NUCLEOTIDE SEQUENCE</scope>
    <source>
        <strain evidence="2">NRRL 53441</strain>
    </source>
</reference>
<gene>
    <name evidence="2" type="ORF">F53441_5390</name>
</gene>
<accession>A0A8H4P0R3</accession>
<keyword evidence="3" id="KW-1185">Reference proteome</keyword>
<dbReference type="Proteomes" id="UP000605986">
    <property type="component" value="Unassembled WGS sequence"/>
</dbReference>
<evidence type="ECO:0000256" key="1">
    <source>
        <dbReference type="SAM" id="MobiDB-lite"/>
    </source>
</evidence>
<evidence type="ECO:0000313" key="3">
    <source>
        <dbReference type="Proteomes" id="UP000605986"/>
    </source>
</evidence>
<feature type="region of interest" description="Disordered" evidence="1">
    <location>
        <begin position="222"/>
        <end position="241"/>
    </location>
</feature>
<organism evidence="2 3">
    <name type="scientific">Fusarium austroafricanum</name>
    <dbReference type="NCBI Taxonomy" id="2364996"/>
    <lineage>
        <taxon>Eukaryota</taxon>
        <taxon>Fungi</taxon>
        <taxon>Dikarya</taxon>
        <taxon>Ascomycota</taxon>
        <taxon>Pezizomycotina</taxon>
        <taxon>Sordariomycetes</taxon>
        <taxon>Hypocreomycetidae</taxon>
        <taxon>Hypocreales</taxon>
        <taxon>Nectriaceae</taxon>
        <taxon>Fusarium</taxon>
        <taxon>Fusarium concolor species complex</taxon>
    </lineage>
</organism>
<name>A0A8H4P0R3_9HYPO</name>
<feature type="compositionally biased region" description="Basic residues" evidence="1">
    <location>
        <begin position="37"/>
        <end position="48"/>
    </location>
</feature>
<protein>
    <submittedName>
        <fullName evidence="2">Uncharacterized protein</fullName>
    </submittedName>
</protein>
<feature type="region of interest" description="Disordered" evidence="1">
    <location>
        <begin position="1"/>
        <end position="75"/>
    </location>
</feature>
<feature type="compositionally biased region" description="Low complexity" evidence="1">
    <location>
        <begin position="226"/>
        <end position="241"/>
    </location>
</feature>
<dbReference type="AlphaFoldDB" id="A0A8H4P0R3"/>
<dbReference type="OrthoDB" id="4776075at2759"/>